<dbReference type="Gene3D" id="1.20.1250.20">
    <property type="entry name" value="MFS general substrate transporter like domains"/>
    <property type="match status" value="2"/>
</dbReference>
<feature type="domain" description="Major facilitator superfamily (MFS) profile" evidence="8">
    <location>
        <begin position="15"/>
        <end position="384"/>
    </location>
</feature>
<evidence type="ECO:0000259" key="8">
    <source>
        <dbReference type="PROSITE" id="PS50850"/>
    </source>
</evidence>
<accession>A0A8J7UKH5</accession>
<evidence type="ECO:0000256" key="3">
    <source>
        <dbReference type="ARBA" id="ARBA00022475"/>
    </source>
</evidence>
<evidence type="ECO:0000256" key="2">
    <source>
        <dbReference type="ARBA" id="ARBA00022448"/>
    </source>
</evidence>
<protein>
    <submittedName>
        <fullName evidence="9">MFS transporter</fullName>
    </submittedName>
</protein>
<dbReference type="PROSITE" id="PS50850">
    <property type="entry name" value="MFS"/>
    <property type="match status" value="1"/>
</dbReference>
<evidence type="ECO:0000313" key="10">
    <source>
        <dbReference type="Proteomes" id="UP000666240"/>
    </source>
</evidence>
<feature type="transmembrane region" description="Helical" evidence="7">
    <location>
        <begin position="274"/>
        <end position="292"/>
    </location>
</feature>
<dbReference type="InterPro" id="IPR036259">
    <property type="entry name" value="MFS_trans_sf"/>
</dbReference>
<keyword evidence="5 7" id="KW-1133">Transmembrane helix</keyword>
<name>A0A8J7UKH5_9HYPH</name>
<dbReference type="Pfam" id="PF07690">
    <property type="entry name" value="MFS_1"/>
    <property type="match status" value="1"/>
</dbReference>
<evidence type="ECO:0000313" key="9">
    <source>
        <dbReference type="EMBL" id="MBP0439679.1"/>
    </source>
</evidence>
<dbReference type="SUPFAM" id="SSF103473">
    <property type="entry name" value="MFS general substrate transporter"/>
    <property type="match status" value="1"/>
</dbReference>
<feature type="transmembrane region" description="Helical" evidence="7">
    <location>
        <begin position="206"/>
        <end position="224"/>
    </location>
</feature>
<evidence type="ECO:0000256" key="4">
    <source>
        <dbReference type="ARBA" id="ARBA00022692"/>
    </source>
</evidence>
<keyword evidence="10" id="KW-1185">Reference proteome</keyword>
<keyword evidence="3" id="KW-1003">Cell membrane</keyword>
<evidence type="ECO:0000256" key="1">
    <source>
        <dbReference type="ARBA" id="ARBA00004651"/>
    </source>
</evidence>
<comment type="caution">
    <text evidence="9">The sequence shown here is derived from an EMBL/GenBank/DDBJ whole genome shotgun (WGS) entry which is preliminary data.</text>
</comment>
<organism evidence="9 10">
    <name type="scientific">Tianweitania sediminis</name>
    <dbReference type="NCBI Taxonomy" id="1502156"/>
    <lineage>
        <taxon>Bacteria</taxon>
        <taxon>Pseudomonadati</taxon>
        <taxon>Pseudomonadota</taxon>
        <taxon>Alphaproteobacteria</taxon>
        <taxon>Hyphomicrobiales</taxon>
        <taxon>Phyllobacteriaceae</taxon>
        <taxon>Tianweitania</taxon>
    </lineage>
</organism>
<feature type="transmembrane region" description="Helical" evidence="7">
    <location>
        <begin position="166"/>
        <end position="186"/>
    </location>
</feature>
<feature type="transmembrane region" description="Helical" evidence="7">
    <location>
        <begin position="81"/>
        <end position="99"/>
    </location>
</feature>
<evidence type="ECO:0000256" key="6">
    <source>
        <dbReference type="ARBA" id="ARBA00023136"/>
    </source>
</evidence>
<dbReference type="CDD" id="cd17477">
    <property type="entry name" value="MFS_YcaD_like"/>
    <property type="match status" value="1"/>
</dbReference>
<proteinExistence type="predicted"/>
<gene>
    <name evidence="9" type="ORF">J5Y06_13545</name>
</gene>
<evidence type="ECO:0000256" key="7">
    <source>
        <dbReference type="SAM" id="Phobius"/>
    </source>
</evidence>
<dbReference type="PANTHER" id="PTHR23521">
    <property type="entry name" value="TRANSPORTER MFS SUPERFAMILY"/>
    <property type="match status" value="1"/>
</dbReference>
<keyword evidence="2" id="KW-0813">Transport</keyword>
<reference evidence="9" key="1">
    <citation type="submission" date="2021-03" db="EMBL/GenBank/DDBJ databases">
        <title>Genome sequencing and assembly of Tianweitania sediminis.</title>
        <authorList>
            <person name="Chhetri G."/>
        </authorList>
    </citation>
    <scope>NUCLEOTIDE SEQUENCE</scope>
    <source>
        <strain evidence="9">Z8</strain>
    </source>
</reference>
<dbReference type="InterPro" id="IPR011701">
    <property type="entry name" value="MFS"/>
</dbReference>
<dbReference type="EMBL" id="JAGIYY010000004">
    <property type="protein sequence ID" value="MBP0439679.1"/>
    <property type="molecule type" value="Genomic_DNA"/>
</dbReference>
<dbReference type="GO" id="GO:0022857">
    <property type="term" value="F:transmembrane transporter activity"/>
    <property type="evidence" value="ECO:0007669"/>
    <property type="project" value="InterPro"/>
</dbReference>
<evidence type="ECO:0000256" key="5">
    <source>
        <dbReference type="ARBA" id="ARBA00022989"/>
    </source>
</evidence>
<dbReference type="GO" id="GO:0005886">
    <property type="term" value="C:plasma membrane"/>
    <property type="evidence" value="ECO:0007669"/>
    <property type="project" value="UniProtKB-SubCell"/>
</dbReference>
<dbReference type="RefSeq" id="WP_209335714.1">
    <property type="nucleotide sequence ID" value="NZ_JAGIYY010000004.1"/>
</dbReference>
<comment type="subcellular location">
    <subcellularLocation>
        <location evidence="1">Cell membrane</location>
        <topology evidence="1">Multi-pass membrane protein</topology>
    </subcellularLocation>
</comment>
<feature type="transmembrane region" description="Helical" evidence="7">
    <location>
        <begin position="15"/>
        <end position="39"/>
    </location>
</feature>
<sequence>MVDQPLPLPANPWPALGGVTSALAMFGVAQGLSYPLFALLMQRQGMSPAEIGLSAAMMPLGLTLCSPFVPTLVRWFGARGLGVGCALLAAACFLAIALLQNWIAWYPLRFLVGLLINPLYVLGEVWALTLAPPGQRGRVMGIFNSVMGLGYAIGPMTLTVVGVEGLAPFSVAIAGFLCCGLILFMVTRGLGGFEDNDDPSASVTRFARVAPALLLAVGVAAAVGQSSYALLPLYGAAQGLADTAAAALLTAFSFGNILLQIPLGFAAERFGARFMILFCAATTLVGTLLLPVLFETVFLWPLLVVMGGIGYGIYTMSTVEMGNRFHGQMLVAGNAAFALLWGAGGIVGPPISGGVMQIVGPGGYLGAVVSFCLILIVFMGYRTWHRTRQAAPPA</sequence>
<feature type="transmembrane region" description="Helical" evidence="7">
    <location>
        <begin position="111"/>
        <end position="131"/>
    </location>
</feature>
<keyword evidence="6 7" id="KW-0472">Membrane</keyword>
<feature type="transmembrane region" description="Helical" evidence="7">
    <location>
        <begin position="244"/>
        <end position="267"/>
    </location>
</feature>
<dbReference type="InterPro" id="IPR020846">
    <property type="entry name" value="MFS_dom"/>
</dbReference>
<dbReference type="Proteomes" id="UP000666240">
    <property type="component" value="Unassembled WGS sequence"/>
</dbReference>
<dbReference type="PANTHER" id="PTHR23521:SF2">
    <property type="entry name" value="TRANSPORTER MFS SUPERFAMILY"/>
    <property type="match status" value="1"/>
</dbReference>
<dbReference type="AlphaFoldDB" id="A0A8J7UKH5"/>
<keyword evidence="4 7" id="KW-0812">Transmembrane</keyword>
<dbReference type="InterPro" id="IPR047200">
    <property type="entry name" value="MFS_YcaD-like"/>
</dbReference>
<feature type="transmembrane region" description="Helical" evidence="7">
    <location>
        <begin position="329"/>
        <end position="351"/>
    </location>
</feature>
<feature type="transmembrane region" description="Helical" evidence="7">
    <location>
        <begin position="363"/>
        <end position="381"/>
    </location>
</feature>
<feature type="transmembrane region" description="Helical" evidence="7">
    <location>
        <begin position="298"/>
        <end position="317"/>
    </location>
</feature>